<feature type="domain" description="DUF2293" evidence="1">
    <location>
        <begin position="129"/>
        <end position="214"/>
    </location>
</feature>
<keyword evidence="3" id="KW-1185">Reference proteome</keyword>
<dbReference type="PANTHER" id="PTHR38113:SF2">
    <property type="entry name" value="DUF2293 DOMAIN-CONTAINING PROTEIN"/>
    <property type="match status" value="1"/>
</dbReference>
<dbReference type="GeneID" id="86953912"/>
<gene>
    <name evidence="2" type="ORF">Scinn_20650</name>
</gene>
<dbReference type="RefSeq" id="WP_051735049.1">
    <property type="nucleotide sequence ID" value="NZ_BMRU01000014.1"/>
</dbReference>
<sequence>MSLVVFESVKQIHCAECRRGPLRHLVREAGVPRCLDCADLGHLVYLPRGDAALTRRAREASSLSAVVVRFHKRRRRYERLGLFVEDAALAGAERACLADSEARARRRERDRLRRAAEDVRFTAAFAAEIVRLFPGCPADRAVAIATHASVRGSGRVGRTAAGRALDETAVSVAVRAAVRHTDTEYDALLMAGVPRFTARARLAPQIDAVLDGWRTVSRDRTSSRPGSGGRA</sequence>
<dbReference type="Pfam" id="PF10056">
    <property type="entry name" value="DUF2293"/>
    <property type="match status" value="1"/>
</dbReference>
<dbReference type="PANTHER" id="PTHR38113">
    <property type="match status" value="1"/>
</dbReference>
<evidence type="ECO:0000313" key="3">
    <source>
        <dbReference type="Proteomes" id="UP000660554"/>
    </source>
</evidence>
<name>A0ABQ3NIK1_STRVG</name>
<protein>
    <recommendedName>
        <fullName evidence="1">DUF2293 domain-containing protein</fullName>
    </recommendedName>
</protein>
<comment type="caution">
    <text evidence="2">The sequence shown here is derived from an EMBL/GenBank/DDBJ whole genome shotgun (WGS) entry which is preliminary data.</text>
</comment>
<reference evidence="3" key="1">
    <citation type="submission" date="2020-09" db="EMBL/GenBank/DDBJ databases">
        <title>Whole genome shotgun sequence of Streptomyces cinnamonensis NBRC 15873.</title>
        <authorList>
            <person name="Komaki H."/>
            <person name="Tamura T."/>
        </authorList>
    </citation>
    <scope>NUCLEOTIDE SEQUENCE [LARGE SCALE GENOMIC DNA]</scope>
    <source>
        <strain evidence="3">NBRC 15873</strain>
    </source>
</reference>
<dbReference type="Proteomes" id="UP000660554">
    <property type="component" value="Unassembled WGS sequence"/>
</dbReference>
<evidence type="ECO:0000259" key="1">
    <source>
        <dbReference type="Pfam" id="PF10056"/>
    </source>
</evidence>
<dbReference type="InterPro" id="IPR018744">
    <property type="entry name" value="DUF2293"/>
</dbReference>
<organism evidence="2 3">
    <name type="scientific">Streptomyces virginiae</name>
    <name type="common">Streptomyces cinnamonensis</name>
    <dbReference type="NCBI Taxonomy" id="1961"/>
    <lineage>
        <taxon>Bacteria</taxon>
        <taxon>Bacillati</taxon>
        <taxon>Actinomycetota</taxon>
        <taxon>Actinomycetes</taxon>
        <taxon>Kitasatosporales</taxon>
        <taxon>Streptomycetaceae</taxon>
        <taxon>Streptomyces</taxon>
    </lineage>
</organism>
<accession>A0ABQ3NIK1</accession>
<proteinExistence type="predicted"/>
<evidence type="ECO:0000313" key="2">
    <source>
        <dbReference type="EMBL" id="GHI12602.1"/>
    </source>
</evidence>
<dbReference type="EMBL" id="BNDV01000008">
    <property type="protein sequence ID" value="GHI12602.1"/>
    <property type="molecule type" value="Genomic_DNA"/>
</dbReference>